<dbReference type="AlphaFoldDB" id="A0A6I0DL95"/>
<keyword evidence="2" id="KW-0503">Monooxygenase</keyword>
<sequence>MEMNMIGRVWRGWAKPEMADSYEELLTKTTLPALHRVAGYKGSYFMRRPLDTGEVEFVEITFWESMDSIMAFAGEDNTKAVVPLDTQAFLTRFDDRSVHYEATWCP</sequence>
<gene>
    <name evidence="2" type="ORF">F9L06_23145</name>
</gene>
<evidence type="ECO:0000313" key="3">
    <source>
        <dbReference type="Proteomes" id="UP000441102"/>
    </source>
</evidence>
<dbReference type="InterPro" id="IPR007138">
    <property type="entry name" value="ABM_dom"/>
</dbReference>
<evidence type="ECO:0000259" key="1">
    <source>
        <dbReference type="Pfam" id="PF03992"/>
    </source>
</evidence>
<protein>
    <submittedName>
        <fullName evidence="2">Antibiotic biosynthesis monooxygenase</fullName>
    </submittedName>
</protein>
<proteinExistence type="predicted"/>
<dbReference type="SUPFAM" id="SSF54909">
    <property type="entry name" value="Dimeric alpha+beta barrel"/>
    <property type="match status" value="1"/>
</dbReference>
<evidence type="ECO:0000313" key="2">
    <source>
        <dbReference type="EMBL" id="KAB2791321.1"/>
    </source>
</evidence>
<reference evidence="2 3" key="1">
    <citation type="submission" date="2019-09" db="EMBL/GenBank/DDBJ databases">
        <title>Taxonomic organization of the family Brucellaceae based on a phylogenomic approach.</title>
        <authorList>
            <person name="Leclercq S."/>
            <person name="Cloeckaert A."/>
            <person name="Zygmunt M.S."/>
        </authorList>
    </citation>
    <scope>NUCLEOTIDE SEQUENCE [LARGE SCALE GENOMIC DNA]</scope>
    <source>
        <strain evidence="2 3">CCUG 34461</strain>
    </source>
</reference>
<accession>A0A6I0DL95</accession>
<organism evidence="2 3">
    <name type="scientific">Brucella anthropi</name>
    <name type="common">Ochrobactrum anthropi</name>
    <dbReference type="NCBI Taxonomy" id="529"/>
    <lineage>
        <taxon>Bacteria</taxon>
        <taxon>Pseudomonadati</taxon>
        <taxon>Pseudomonadota</taxon>
        <taxon>Alphaproteobacteria</taxon>
        <taxon>Hyphomicrobiales</taxon>
        <taxon>Brucellaceae</taxon>
        <taxon>Brucella/Ochrobactrum group</taxon>
        <taxon>Brucella</taxon>
    </lineage>
</organism>
<dbReference type="EMBL" id="WBWX01000014">
    <property type="protein sequence ID" value="KAB2791321.1"/>
    <property type="molecule type" value="Genomic_DNA"/>
</dbReference>
<name>A0A6I0DL95_BRUAN</name>
<comment type="caution">
    <text evidence="2">The sequence shown here is derived from an EMBL/GenBank/DDBJ whole genome shotgun (WGS) entry which is preliminary data.</text>
</comment>
<dbReference type="GO" id="GO:0004497">
    <property type="term" value="F:monooxygenase activity"/>
    <property type="evidence" value="ECO:0007669"/>
    <property type="project" value="UniProtKB-KW"/>
</dbReference>
<dbReference type="Proteomes" id="UP000441102">
    <property type="component" value="Unassembled WGS sequence"/>
</dbReference>
<keyword evidence="2" id="KW-0560">Oxidoreductase</keyword>
<dbReference type="InterPro" id="IPR011008">
    <property type="entry name" value="Dimeric_a/b-barrel"/>
</dbReference>
<feature type="domain" description="ABM" evidence="1">
    <location>
        <begin position="5"/>
        <end position="81"/>
    </location>
</feature>
<dbReference type="Pfam" id="PF03992">
    <property type="entry name" value="ABM"/>
    <property type="match status" value="1"/>
</dbReference>